<sequence>MRAPGVAGQRIMLSRPPSVRNLRRSGGLVSWIDVAQHPARHALRLVALGAAQAMRPPRNLHQTVRLRTYAPAAGADTSRLAARGCALQGLSPEGILP</sequence>
<dbReference type="Proteomes" id="UP000003856">
    <property type="component" value="Unassembled WGS sequence"/>
</dbReference>
<evidence type="ECO:0000313" key="2">
    <source>
        <dbReference type="Proteomes" id="UP000003856"/>
    </source>
</evidence>
<evidence type="ECO:0000313" key="1">
    <source>
        <dbReference type="EMBL" id="EER61768.1"/>
    </source>
</evidence>
<reference evidence="1 2" key="1">
    <citation type="submission" date="2009-05" db="EMBL/GenBank/DDBJ databases">
        <title>The draft genome of Acidovorax delafieldii 2AN.</title>
        <authorList>
            <consortium name="US DOE Joint Genome Institute (JGI-PGF)"/>
            <person name="Lucas S."/>
            <person name="Copeland A."/>
            <person name="Lapidus A."/>
            <person name="Glavina del Rio T."/>
            <person name="Tice H."/>
            <person name="Bruce D."/>
            <person name="Goodwin L."/>
            <person name="Pitluck S."/>
            <person name="Larimer F."/>
            <person name="Land M.L."/>
            <person name="Hauser L."/>
            <person name="Shelobolina E.S."/>
            <person name="Picardal F."/>
            <person name="Roden E."/>
            <person name="Emerson D."/>
        </authorList>
    </citation>
    <scope>NUCLEOTIDE SEQUENCE [LARGE SCALE GENOMIC DNA]</scope>
    <source>
        <strain evidence="1 2">2AN</strain>
    </source>
</reference>
<name>C5T124_ACIDE</name>
<organism evidence="1 2">
    <name type="scientific">Acidovorax delafieldii 2AN</name>
    <dbReference type="NCBI Taxonomy" id="573060"/>
    <lineage>
        <taxon>Bacteria</taxon>
        <taxon>Pseudomonadati</taxon>
        <taxon>Pseudomonadota</taxon>
        <taxon>Betaproteobacteria</taxon>
        <taxon>Burkholderiales</taxon>
        <taxon>Comamonadaceae</taxon>
        <taxon>Acidovorax</taxon>
    </lineage>
</organism>
<gene>
    <name evidence="1" type="ORF">AcdelDRAFT_0604</name>
</gene>
<protein>
    <submittedName>
        <fullName evidence="1">Uncharacterized protein</fullName>
    </submittedName>
</protein>
<dbReference type="EMBL" id="ACQT01000009">
    <property type="protein sequence ID" value="EER61768.1"/>
    <property type="molecule type" value="Genomic_DNA"/>
</dbReference>
<comment type="caution">
    <text evidence="1">The sequence shown here is derived from an EMBL/GenBank/DDBJ whole genome shotgun (WGS) entry which is preliminary data.</text>
</comment>
<dbReference type="PATRIC" id="fig|573060.9.peg.4543"/>
<keyword evidence="2" id="KW-1185">Reference proteome</keyword>
<accession>C5T124</accession>
<proteinExistence type="predicted"/>
<dbReference type="AlphaFoldDB" id="C5T124"/>